<sequence length="490" mass="54973">MLVREVRRLVFVILPLLVFTFVTWKFYKNEPIQVPAKVSDWIDKQFDKDHPPSLGTQNREQETLTPVAENGDGSGTPISAEQLAAAPEPEPHGQPEPVTGQPDTSPPVAINIEDSHDILYSISTLDRKYFKIKMGNQKAMNPNIIPHPSLPDTWIIVAQQDGTANTDPRFFSEIFCNAQFTLDGSLACMEDPWILPVEATTSDKCTGNLAFVSYNIGPHDARVFYGPQTPYTMYGSQSSHACFGLWIQDLRELIPWGPSGGQHNLYSKATELQRPLPWGPIEKNFFLFWDKYDNVYAHHDITPKRVFAKVEADGSVGPDLASATALQDDQCLAKYLPKIGPELESIHQSTNSLSITLCNRKDSGCVATDENTVLFTIYQMKKFHNLHALYEPYVMAFKRTAPFEIYGMSEKPLWVNGRVVAEAKTEEEDPHHVSGQQMIYIVSVNWKKQGQNYHGFLDDELFLSFGIEDHDTAGIDIMAGDLFRGLGKCG</sequence>
<evidence type="ECO:0000256" key="2">
    <source>
        <dbReference type="SAM" id="Phobius"/>
    </source>
</evidence>
<name>A0A8H3EHC0_9LECA</name>
<feature type="region of interest" description="Disordered" evidence="1">
    <location>
        <begin position="45"/>
        <end position="108"/>
    </location>
</feature>
<dbReference type="OrthoDB" id="2522565at2759"/>
<dbReference type="Proteomes" id="UP000664169">
    <property type="component" value="Unassembled WGS sequence"/>
</dbReference>
<accession>A0A8H3EHC0</accession>
<evidence type="ECO:0000313" key="3">
    <source>
        <dbReference type="EMBL" id="CAF9906544.1"/>
    </source>
</evidence>
<keyword evidence="4" id="KW-1185">Reference proteome</keyword>
<keyword evidence="2" id="KW-0812">Transmembrane</keyword>
<keyword evidence="2" id="KW-0472">Membrane</keyword>
<comment type="caution">
    <text evidence="3">The sequence shown here is derived from an EMBL/GenBank/DDBJ whole genome shotgun (WGS) entry which is preliminary data.</text>
</comment>
<protein>
    <submittedName>
        <fullName evidence="3">Uncharacterized protein</fullName>
    </submittedName>
</protein>
<evidence type="ECO:0000313" key="4">
    <source>
        <dbReference type="Proteomes" id="UP000664169"/>
    </source>
</evidence>
<reference evidence="3" key="1">
    <citation type="submission" date="2021-03" db="EMBL/GenBank/DDBJ databases">
        <authorList>
            <person name="Tagirdzhanova G."/>
        </authorList>
    </citation>
    <scope>NUCLEOTIDE SEQUENCE</scope>
</reference>
<keyword evidence="2" id="KW-1133">Transmembrane helix</keyword>
<proteinExistence type="predicted"/>
<dbReference type="EMBL" id="CAJPDQ010000003">
    <property type="protein sequence ID" value="CAF9906544.1"/>
    <property type="molecule type" value="Genomic_DNA"/>
</dbReference>
<gene>
    <name evidence="3" type="ORF">GOMPHAMPRED_004776</name>
</gene>
<feature type="transmembrane region" description="Helical" evidence="2">
    <location>
        <begin position="9"/>
        <end position="27"/>
    </location>
</feature>
<dbReference type="AlphaFoldDB" id="A0A8H3EHC0"/>
<evidence type="ECO:0000256" key="1">
    <source>
        <dbReference type="SAM" id="MobiDB-lite"/>
    </source>
</evidence>
<organism evidence="3 4">
    <name type="scientific">Gomphillus americanus</name>
    <dbReference type="NCBI Taxonomy" id="1940652"/>
    <lineage>
        <taxon>Eukaryota</taxon>
        <taxon>Fungi</taxon>
        <taxon>Dikarya</taxon>
        <taxon>Ascomycota</taxon>
        <taxon>Pezizomycotina</taxon>
        <taxon>Lecanoromycetes</taxon>
        <taxon>OSLEUM clade</taxon>
        <taxon>Ostropomycetidae</taxon>
        <taxon>Ostropales</taxon>
        <taxon>Graphidaceae</taxon>
        <taxon>Gomphilloideae</taxon>
        <taxon>Gomphillus</taxon>
    </lineage>
</organism>